<dbReference type="EMBL" id="GGFL01012968">
    <property type="protein sequence ID" value="MBW77146.1"/>
    <property type="molecule type" value="Transcribed_RNA"/>
</dbReference>
<evidence type="ECO:0000313" key="2">
    <source>
        <dbReference type="EMBL" id="MBW77146.1"/>
    </source>
</evidence>
<keyword evidence="1" id="KW-0732">Signal</keyword>
<sequence>MLMMMMMMMTLQRVPGGDFSATDLHRTEIEQRASEPAVNGRSHSIPIDRSLCDSLDAIDPSPTLFVCLFVCRTTRTSISICHRQ</sequence>
<feature type="signal peptide" evidence="1">
    <location>
        <begin position="1"/>
        <end position="16"/>
    </location>
</feature>
<evidence type="ECO:0000256" key="1">
    <source>
        <dbReference type="SAM" id="SignalP"/>
    </source>
</evidence>
<protein>
    <submittedName>
        <fullName evidence="2">Putative secreted protein</fullName>
    </submittedName>
</protein>
<organism evidence="2">
    <name type="scientific">Anopheles darlingi</name>
    <name type="common">Mosquito</name>
    <dbReference type="NCBI Taxonomy" id="43151"/>
    <lineage>
        <taxon>Eukaryota</taxon>
        <taxon>Metazoa</taxon>
        <taxon>Ecdysozoa</taxon>
        <taxon>Arthropoda</taxon>
        <taxon>Hexapoda</taxon>
        <taxon>Insecta</taxon>
        <taxon>Pterygota</taxon>
        <taxon>Neoptera</taxon>
        <taxon>Endopterygota</taxon>
        <taxon>Diptera</taxon>
        <taxon>Nematocera</taxon>
        <taxon>Culicoidea</taxon>
        <taxon>Culicidae</taxon>
        <taxon>Anophelinae</taxon>
        <taxon>Anopheles</taxon>
    </lineage>
</organism>
<name>A0A2M4DHW7_ANODA</name>
<reference evidence="2" key="1">
    <citation type="submission" date="2018-01" db="EMBL/GenBank/DDBJ databases">
        <title>An insight into the sialome of Amazonian anophelines.</title>
        <authorList>
            <person name="Ribeiro J.M."/>
            <person name="Scarpassa V."/>
            <person name="Calvo E."/>
        </authorList>
    </citation>
    <scope>NUCLEOTIDE SEQUENCE</scope>
</reference>
<accession>A0A2M4DHW7</accession>
<dbReference type="AlphaFoldDB" id="A0A2M4DHW7"/>
<proteinExistence type="predicted"/>
<feature type="chain" id="PRO_5015005735" evidence="1">
    <location>
        <begin position="17"/>
        <end position="84"/>
    </location>
</feature>